<dbReference type="GO" id="GO:0030115">
    <property type="term" value="C:S-layer"/>
    <property type="evidence" value="ECO:0007669"/>
    <property type="project" value="UniProtKB-SubCell"/>
</dbReference>
<dbReference type="Pfam" id="PF24318">
    <property type="entry name" value="DUF7490"/>
    <property type="match status" value="2"/>
</dbReference>
<feature type="region of interest" description="Disordered" evidence="2">
    <location>
        <begin position="288"/>
        <end position="312"/>
    </location>
</feature>
<dbReference type="RefSeq" id="WP_089697497.1">
    <property type="nucleotide sequence ID" value="NZ_FNHL01000002.1"/>
</dbReference>
<keyword evidence="3" id="KW-0812">Transmembrane</keyword>
<dbReference type="NCBIfam" id="NF038353">
    <property type="entry name" value="FxLYD_dom"/>
    <property type="match status" value="1"/>
</dbReference>
<dbReference type="STRING" id="660521.SAMN04487949_2213"/>
<dbReference type="AlphaFoldDB" id="A0A1G9UJB7"/>
<sequence>MNRETALTAGAVGIVAVALLVAGVVPGVLADPTDRGPLPPGRVDIADGLAIQPNEVSGETTTLRVETRLSHRGNTAENVTVRFRAVDAESGFVETTETVALGNLTEDGEIPVRADLTVEREGGYRIETTVFRDSERVDSGRTTVSGLDALTPAYARTSVGFTDSDVLPPVAVSVADAGDERTTLRLGASLTNRGDEPSEDLRVTVVLRQAESNLVAGRTTVDVGTIRPGRTATVDAEVAVPSDYNYYVDAVLWKDDVMVDTARTTANLDPQRRISVDETTEDVELRVEDFESDDGRPQPTSEPEATTDTSSPGLGVAVAVVALLVSALVARRRSR</sequence>
<keyword evidence="1" id="KW-0732">Signal</keyword>
<evidence type="ECO:0000259" key="4">
    <source>
        <dbReference type="Pfam" id="PF24318"/>
    </source>
</evidence>
<organism evidence="5 6">
    <name type="scientific">Halogranum gelatinilyticum</name>
    <dbReference type="NCBI Taxonomy" id="660521"/>
    <lineage>
        <taxon>Archaea</taxon>
        <taxon>Methanobacteriati</taxon>
        <taxon>Methanobacteriota</taxon>
        <taxon>Stenosarchaea group</taxon>
        <taxon>Halobacteria</taxon>
        <taxon>Halobacteriales</taxon>
        <taxon>Haloferacaceae</taxon>
    </lineage>
</organism>
<feature type="transmembrane region" description="Helical" evidence="3">
    <location>
        <begin position="313"/>
        <end position="330"/>
    </location>
</feature>
<feature type="domain" description="DUF7490" evidence="4">
    <location>
        <begin position="43"/>
        <end position="148"/>
    </location>
</feature>
<evidence type="ECO:0000313" key="6">
    <source>
        <dbReference type="Proteomes" id="UP000199451"/>
    </source>
</evidence>
<keyword evidence="6" id="KW-1185">Reference proteome</keyword>
<dbReference type="Proteomes" id="UP000199451">
    <property type="component" value="Unassembled WGS sequence"/>
</dbReference>
<accession>A0A1G9UJB7</accession>
<dbReference type="GO" id="GO:0005886">
    <property type="term" value="C:plasma membrane"/>
    <property type="evidence" value="ECO:0007669"/>
    <property type="project" value="UniProtKB-SubCell"/>
</dbReference>
<reference evidence="6" key="1">
    <citation type="submission" date="2016-10" db="EMBL/GenBank/DDBJ databases">
        <authorList>
            <person name="Varghese N."/>
            <person name="Submissions S."/>
        </authorList>
    </citation>
    <scope>NUCLEOTIDE SEQUENCE [LARGE SCALE GENOMIC DNA]</scope>
    <source>
        <strain evidence="6">CGMCC 1.10119</strain>
    </source>
</reference>
<dbReference type="InterPro" id="IPR055913">
    <property type="entry name" value="DUF7490"/>
</dbReference>
<name>A0A1G9UJB7_9EURY</name>
<keyword evidence="3" id="KW-1133">Transmembrane helix</keyword>
<proteinExistence type="predicted"/>
<dbReference type="NCBIfam" id="TIGR04126">
    <property type="entry name" value="PGF_CTERM"/>
    <property type="match status" value="1"/>
</dbReference>
<dbReference type="EMBL" id="FNHL01000002">
    <property type="protein sequence ID" value="SDM59988.1"/>
    <property type="molecule type" value="Genomic_DNA"/>
</dbReference>
<protein>
    <submittedName>
        <fullName evidence="5">Myxococcales GC_trans_RRR domain-containing protein/PGF-CTERM protein</fullName>
    </submittedName>
</protein>
<feature type="compositionally biased region" description="Polar residues" evidence="2">
    <location>
        <begin position="298"/>
        <end position="312"/>
    </location>
</feature>
<keyword evidence="3" id="KW-0472">Membrane</keyword>
<dbReference type="OrthoDB" id="50312at2157"/>
<evidence type="ECO:0000256" key="1">
    <source>
        <dbReference type="ARBA" id="ARBA00022729"/>
    </source>
</evidence>
<evidence type="ECO:0000256" key="2">
    <source>
        <dbReference type="SAM" id="MobiDB-lite"/>
    </source>
</evidence>
<gene>
    <name evidence="5" type="ORF">SAMN04487949_2213</name>
</gene>
<evidence type="ECO:0000313" key="5">
    <source>
        <dbReference type="EMBL" id="SDM59988.1"/>
    </source>
</evidence>
<dbReference type="InterPro" id="IPR026371">
    <property type="entry name" value="PGF_CTERM"/>
</dbReference>
<feature type="domain" description="DUF7490" evidence="4">
    <location>
        <begin position="167"/>
        <end position="268"/>
    </location>
</feature>
<evidence type="ECO:0000256" key="3">
    <source>
        <dbReference type="SAM" id="Phobius"/>
    </source>
</evidence>
<dbReference type="InterPro" id="IPR047676">
    <property type="entry name" value="FxLYD_dom"/>
</dbReference>